<dbReference type="OrthoDB" id="1767861at2"/>
<organism evidence="2 3">
    <name type="scientific">Desulfuribacillus alkaliarsenatis</name>
    <dbReference type="NCBI Taxonomy" id="766136"/>
    <lineage>
        <taxon>Bacteria</taxon>
        <taxon>Bacillati</taxon>
        <taxon>Bacillota</taxon>
        <taxon>Desulfuribacillia</taxon>
        <taxon>Desulfuribacillales</taxon>
        <taxon>Desulfuribacillaceae</taxon>
        <taxon>Desulfuribacillus</taxon>
    </lineage>
</organism>
<accession>A0A1E5G1X9</accession>
<name>A0A1E5G1X9_9FIRM</name>
<dbReference type="RefSeq" id="WP_069643415.1">
    <property type="nucleotide sequence ID" value="NZ_MIJE01000030.1"/>
</dbReference>
<keyword evidence="3" id="KW-1185">Reference proteome</keyword>
<comment type="caution">
    <text evidence="2">The sequence shown here is derived from an EMBL/GenBank/DDBJ whole genome shotgun (WGS) entry which is preliminary data.</text>
</comment>
<evidence type="ECO:0000256" key="1">
    <source>
        <dbReference type="ARBA" id="ARBA00022679"/>
    </source>
</evidence>
<dbReference type="AlphaFoldDB" id="A0A1E5G1X9"/>
<evidence type="ECO:0008006" key="4">
    <source>
        <dbReference type="Google" id="ProtNLM"/>
    </source>
</evidence>
<dbReference type="Proteomes" id="UP000094296">
    <property type="component" value="Unassembled WGS sequence"/>
</dbReference>
<reference evidence="2 3" key="1">
    <citation type="submission" date="2016-09" db="EMBL/GenBank/DDBJ databases">
        <title>Draft genome sequence for the type strain of Desulfuribacillus alkaliarsenatis AHT28, an obligately anaerobic, sulfidogenic bacterium isolated from Russian soda lake sediments.</title>
        <authorList>
            <person name="Abin C.A."/>
            <person name="Hollibaugh J.T."/>
        </authorList>
    </citation>
    <scope>NUCLEOTIDE SEQUENCE [LARGE SCALE GENOMIC DNA]</scope>
    <source>
        <strain evidence="2 3">AHT28</strain>
    </source>
</reference>
<sequence>MKKAQKDPIFIGGDGRSGTTLLSLILNSHKDIACGPELHFRGPKNLGSYILECLDKEKSSEKDIVELKKIKELNPGMNFIIRCHRMGISSDKLKEAIINIKGKEKCNIETFEERCKLIDLLGEIIKKNKGVLYWGIKIMRDIKILNKYIEIWPEAKFIHIVRDGRDVAASQMIDHSSWGYTDIESAALGWVDIINRARNYAKKFPVCEIRYEDLILTPEKTLMDICGFLEIEWDDSLMSHHLKNHSLFKNHYNHPSINSVINPMNDSSIGRYKKDLTQQDILIFNKIAFDVLNTLQYTVKFDEI</sequence>
<dbReference type="GO" id="GO:0008476">
    <property type="term" value="F:protein-tyrosine sulfotransferase activity"/>
    <property type="evidence" value="ECO:0007669"/>
    <property type="project" value="InterPro"/>
</dbReference>
<proteinExistence type="predicted"/>
<dbReference type="EMBL" id="MIJE01000030">
    <property type="protein sequence ID" value="OEF96832.1"/>
    <property type="molecule type" value="Genomic_DNA"/>
</dbReference>
<dbReference type="Pfam" id="PF13469">
    <property type="entry name" value="Sulfotransfer_3"/>
    <property type="match status" value="1"/>
</dbReference>
<dbReference type="Gene3D" id="3.40.50.300">
    <property type="entry name" value="P-loop containing nucleotide triphosphate hydrolases"/>
    <property type="match status" value="1"/>
</dbReference>
<evidence type="ECO:0000313" key="3">
    <source>
        <dbReference type="Proteomes" id="UP000094296"/>
    </source>
</evidence>
<gene>
    <name evidence="2" type="ORF">BHF68_07165</name>
</gene>
<dbReference type="STRING" id="766136.BHF68_07165"/>
<dbReference type="InterPro" id="IPR026634">
    <property type="entry name" value="TPST-like"/>
</dbReference>
<keyword evidence="1" id="KW-0808">Transferase</keyword>
<dbReference type="InterPro" id="IPR027417">
    <property type="entry name" value="P-loop_NTPase"/>
</dbReference>
<dbReference type="SUPFAM" id="SSF52540">
    <property type="entry name" value="P-loop containing nucleoside triphosphate hydrolases"/>
    <property type="match status" value="1"/>
</dbReference>
<dbReference type="PANTHER" id="PTHR12788">
    <property type="entry name" value="PROTEIN-TYROSINE SULFOTRANSFERASE 2"/>
    <property type="match status" value="1"/>
</dbReference>
<evidence type="ECO:0000313" key="2">
    <source>
        <dbReference type="EMBL" id="OEF96832.1"/>
    </source>
</evidence>
<protein>
    <recommendedName>
        <fullName evidence="4">Sulfotransferase</fullName>
    </recommendedName>
</protein>
<dbReference type="PANTHER" id="PTHR12788:SF10">
    <property type="entry name" value="PROTEIN-TYROSINE SULFOTRANSFERASE"/>
    <property type="match status" value="1"/>
</dbReference>